<dbReference type="RefSeq" id="WP_180154532.1">
    <property type="nucleotide sequence ID" value="NZ_JACCEM010000004.1"/>
</dbReference>
<reference evidence="2 3" key="1">
    <citation type="submission" date="2020-07" db="EMBL/GenBank/DDBJ databases">
        <title>Taxonomic revisions and descriptions of new bacterial species based on genomic comparisons in the high-G+C-content subgroup of the family Alcaligenaceae.</title>
        <authorList>
            <person name="Szabo A."/>
            <person name="Felfoldi T."/>
        </authorList>
    </citation>
    <scope>NUCLEOTIDE SEQUENCE [LARGE SCALE GENOMIC DNA]</scope>
    <source>
        <strain evidence="2 3">LMG 24012</strain>
    </source>
</reference>
<feature type="compositionally biased region" description="Low complexity" evidence="1">
    <location>
        <begin position="20"/>
        <end position="40"/>
    </location>
</feature>
<evidence type="ECO:0000313" key="3">
    <source>
        <dbReference type="Proteomes" id="UP000559809"/>
    </source>
</evidence>
<sequence>MKIATFSRGGARHAGPPPMDAAAGPQAGTRRHAASGAPAGAGMGTNAPARPENTGAPRTAVHHPGIPEHPLK</sequence>
<comment type="caution">
    <text evidence="2">The sequence shown here is derived from an EMBL/GenBank/DDBJ whole genome shotgun (WGS) entry which is preliminary data.</text>
</comment>
<feature type="region of interest" description="Disordered" evidence="1">
    <location>
        <begin position="1"/>
        <end position="72"/>
    </location>
</feature>
<dbReference type="AlphaFoldDB" id="A0A853G2J1"/>
<keyword evidence="3" id="KW-1185">Reference proteome</keyword>
<dbReference type="EMBL" id="JACCEM010000004">
    <property type="protein sequence ID" value="NYT49220.1"/>
    <property type="molecule type" value="Genomic_DNA"/>
</dbReference>
<evidence type="ECO:0000256" key="1">
    <source>
        <dbReference type="SAM" id="MobiDB-lite"/>
    </source>
</evidence>
<accession>A0A853G2J1</accession>
<gene>
    <name evidence="2" type="ORF">H0A72_07845</name>
</gene>
<organism evidence="2 3">
    <name type="scientific">Parapusillimonas granuli</name>
    <dbReference type="NCBI Taxonomy" id="380911"/>
    <lineage>
        <taxon>Bacteria</taxon>
        <taxon>Pseudomonadati</taxon>
        <taxon>Pseudomonadota</taxon>
        <taxon>Betaproteobacteria</taxon>
        <taxon>Burkholderiales</taxon>
        <taxon>Alcaligenaceae</taxon>
        <taxon>Parapusillimonas</taxon>
    </lineage>
</organism>
<evidence type="ECO:0000313" key="2">
    <source>
        <dbReference type="EMBL" id="NYT49220.1"/>
    </source>
</evidence>
<name>A0A853G2J1_9BURK</name>
<protein>
    <submittedName>
        <fullName evidence="2">Uncharacterized protein</fullName>
    </submittedName>
</protein>
<dbReference type="Proteomes" id="UP000559809">
    <property type="component" value="Unassembled WGS sequence"/>
</dbReference>
<proteinExistence type="predicted"/>